<dbReference type="Gene3D" id="3.40.50.1980">
    <property type="entry name" value="Nitrogenase molybdenum iron protein domain"/>
    <property type="match status" value="2"/>
</dbReference>
<keyword evidence="2 11" id="KW-0479">Metal-binding</keyword>
<evidence type="ECO:0000313" key="14">
    <source>
        <dbReference type="Proteomes" id="UP000014155"/>
    </source>
</evidence>
<dbReference type="Gene3D" id="3.40.50.12380">
    <property type="entry name" value="Nitrogenase MoFe cofactor biosynthesis protein NifE, C-terminal"/>
    <property type="match status" value="1"/>
</dbReference>
<dbReference type="GO" id="GO:0051536">
    <property type="term" value="F:iron-sulfur cluster binding"/>
    <property type="evidence" value="ECO:0007669"/>
    <property type="project" value="UniProtKB-KW"/>
</dbReference>
<dbReference type="InterPro" id="IPR000318">
    <property type="entry name" value="Nase_comp1_CS"/>
</dbReference>
<keyword evidence="7" id="KW-0411">Iron-sulfur</keyword>
<evidence type="ECO:0000256" key="1">
    <source>
        <dbReference type="ARBA" id="ARBA00001919"/>
    </source>
</evidence>
<dbReference type="EC" id="1.18.6.1" evidence="11"/>
<evidence type="ECO:0000256" key="11">
    <source>
        <dbReference type="RuleBase" id="RU004022"/>
    </source>
</evidence>
<dbReference type="Proteomes" id="UP000014155">
    <property type="component" value="Unassembled WGS sequence"/>
</dbReference>
<gene>
    <name evidence="13" type="ORF">CTER_2704</name>
</gene>
<sequence length="534" mass="59596">MTYREKLLEKYSAKVYKNRKEHILQMDGAEESNSITANTRALPGVMTARGCCYAGCKGVVVGPLKDVCVITHGPVGCGFYSWATRRNKAKPDEHTDKNFVPYCFSTDMQEADIVFGGEKKLEKAIDEAMELFDPKCIMICSTCPIGLIGDDVQAVARRAEAKYGITAIGFSCEGYKGVSQSGGHHIANNGLMRYVIGTGDKPPRTSFSVNILGEYNIGGDGWEEERILKRCGIEVINMFTGDASYESLKSAHLAHLNLVMCHRSINYIAEMMKTKYGMDWLKVNFIGVGATCKSLREIAKYFNNPELTARVEEVIADELAAIYDDMEYYKSRLTGKTAGIFSGGSRSHHYQVLLEDLGIKTVIAGYEFAHRDDYEGRDIIPQIKNDADNRNIESITVSADERFYREIYTEDEIAALKSGKDGIELDTYDGMIPFMKAGDVVVDDYNHFETDELIKRMKPDIFLSGIKDKYSIQKAGVSSRQIHSYDYSGPYSGFRGSVNFGRDITMALYTNAWSLVTPPWKHEPMLVGTIGGEK</sequence>
<comment type="similarity">
    <text evidence="10">Belongs to the NifD/NifK/NifE/NifN family.</text>
</comment>
<dbReference type="EMBL" id="AORV01000038">
    <property type="protein sequence ID" value="EMS71385.1"/>
    <property type="molecule type" value="Genomic_DNA"/>
</dbReference>
<protein>
    <recommendedName>
        <fullName evidence="11">Nitrogenase protein alpha chain</fullName>
        <ecNumber evidence="11">1.18.6.1</ecNumber>
    </recommendedName>
</protein>
<dbReference type="STRING" id="1195236.CTER_2704"/>
<comment type="cofactor">
    <cofactor evidence="1">
        <name>[8Fe-7S] cluster</name>
        <dbReference type="ChEBI" id="CHEBI:21143"/>
    </cofactor>
</comment>
<dbReference type="SUPFAM" id="SSF53807">
    <property type="entry name" value="Helical backbone' metal receptor"/>
    <property type="match status" value="1"/>
</dbReference>
<dbReference type="PROSITE" id="PS00090">
    <property type="entry name" value="NITROGENASE_1_2"/>
    <property type="match status" value="1"/>
</dbReference>
<dbReference type="RefSeq" id="WP_004626464.1">
    <property type="nucleotide sequence ID" value="NZ_AORV01000038.1"/>
</dbReference>
<keyword evidence="8 10" id="KW-0535">Nitrogen fixation</keyword>
<evidence type="ECO:0000256" key="2">
    <source>
        <dbReference type="ARBA" id="ARBA00022723"/>
    </source>
</evidence>
<dbReference type="PANTHER" id="PTHR43457:SF1">
    <property type="entry name" value="NITROGENASE MOLYBDENUM-IRON PROTEIN ALPHA CHAIN"/>
    <property type="match status" value="1"/>
</dbReference>
<evidence type="ECO:0000256" key="6">
    <source>
        <dbReference type="ARBA" id="ARBA00023004"/>
    </source>
</evidence>
<comment type="catalytic activity">
    <reaction evidence="9 11">
        <text>N2 + 8 reduced [2Fe-2S]-[ferredoxin] + 16 ATP + 16 H2O = H2 + 8 oxidized [2Fe-2S]-[ferredoxin] + 2 NH4(+) + 16 ADP + 16 phosphate + 6 H(+)</text>
        <dbReference type="Rhea" id="RHEA:21448"/>
        <dbReference type="Rhea" id="RHEA-COMP:10000"/>
        <dbReference type="Rhea" id="RHEA-COMP:10001"/>
        <dbReference type="ChEBI" id="CHEBI:15377"/>
        <dbReference type="ChEBI" id="CHEBI:15378"/>
        <dbReference type="ChEBI" id="CHEBI:17997"/>
        <dbReference type="ChEBI" id="CHEBI:18276"/>
        <dbReference type="ChEBI" id="CHEBI:28938"/>
        <dbReference type="ChEBI" id="CHEBI:30616"/>
        <dbReference type="ChEBI" id="CHEBI:33737"/>
        <dbReference type="ChEBI" id="CHEBI:33738"/>
        <dbReference type="ChEBI" id="CHEBI:43474"/>
        <dbReference type="ChEBI" id="CHEBI:456216"/>
        <dbReference type="EC" id="1.18.6.1"/>
    </reaction>
</comment>
<dbReference type="NCBIfam" id="TIGR01862">
    <property type="entry name" value="N2-ase-Ialpha"/>
    <property type="match status" value="1"/>
</dbReference>
<evidence type="ECO:0000256" key="3">
    <source>
        <dbReference type="ARBA" id="ARBA00022741"/>
    </source>
</evidence>
<evidence type="ECO:0000256" key="10">
    <source>
        <dbReference type="RuleBase" id="RU004021"/>
    </source>
</evidence>
<keyword evidence="3" id="KW-0547">Nucleotide-binding</keyword>
<dbReference type="InterPro" id="IPR000510">
    <property type="entry name" value="Nase/OxRdtase_comp1"/>
</dbReference>
<keyword evidence="14" id="KW-1185">Reference proteome</keyword>
<proteinExistence type="inferred from homology"/>
<keyword evidence="5 11" id="KW-0560">Oxidoreductase</keyword>
<dbReference type="GO" id="GO:0016163">
    <property type="term" value="F:nitrogenase activity"/>
    <property type="evidence" value="ECO:0007669"/>
    <property type="project" value="UniProtKB-EC"/>
</dbReference>
<keyword evidence="4" id="KW-0067">ATP-binding</keyword>
<dbReference type="PANTHER" id="PTHR43457">
    <property type="entry name" value="NITROGENASE MOLYBDENUM-IRON PROTEIN ALPHA CHAIN"/>
    <property type="match status" value="1"/>
</dbReference>
<keyword evidence="6 11" id="KW-0408">Iron</keyword>
<evidence type="ECO:0000256" key="7">
    <source>
        <dbReference type="ARBA" id="ARBA00023014"/>
    </source>
</evidence>
<feature type="domain" description="Nitrogenase/oxidoreductase component 1" evidence="12">
    <location>
        <begin position="51"/>
        <end position="508"/>
    </location>
</feature>
<evidence type="ECO:0000256" key="8">
    <source>
        <dbReference type="ARBA" id="ARBA00023231"/>
    </source>
</evidence>
<dbReference type="Pfam" id="PF00148">
    <property type="entry name" value="Oxidored_nitro"/>
    <property type="match status" value="1"/>
</dbReference>
<evidence type="ECO:0000256" key="4">
    <source>
        <dbReference type="ARBA" id="ARBA00022840"/>
    </source>
</evidence>
<accession>S0FHW7</accession>
<evidence type="ECO:0000259" key="12">
    <source>
        <dbReference type="Pfam" id="PF00148"/>
    </source>
</evidence>
<comment type="caution">
    <text evidence="13">The sequence shown here is derived from an EMBL/GenBank/DDBJ whole genome shotgun (WGS) entry which is preliminary data.</text>
</comment>
<organism evidence="13 14">
    <name type="scientific">Ruminiclostridium cellobioparum subsp. termitidis CT1112</name>
    <dbReference type="NCBI Taxonomy" id="1195236"/>
    <lineage>
        <taxon>Bacteria</taxon>
        <taxon>Bacillati</taxon>
        <taxon>Bacillota</taxon>
        <taxon>Clostridia</taxon>
        <taxon>Eubacteriales</taxon>
        <taxon>Oscillospiraceae</taxon>
        <taxon>Ruminiclostridium</taxon>
    </lineage>
</organism>
<evidence type="ECO:0000256" key="5">
    <source>
        <dbReference type="ARBA" id="ARBA00023002"/>
    </source>
</evidence>
<evidence type="ECO:0000256" key="9">
    <source>
        <dbReference type="ARBA" id="ARBA00047967"/>
    </source>
</evidence>
<dbReference type="AlphaFoldDB" id="S0FHW7"/>
<reference evidence="13 14" key="1">
    <citation type="journal article" date="2013" name="Genome Announc.">
        <title>Draft Genome Sequence of the Cellulolytic, Mesophilic, Anaerobic Bacterium Clostridium termitidis Strain CT1112 (DSM 5398).</title>
        <authorList>
            <person name="Lal S."/>
            <person name="Ramachandran U."/>
            <person name="Zhang X."/>
            <person name="Munir R."/>
            <person name="Sparling R."/>
            <person name="Levin D.B."/>
        </authorList>
    </citation>
    <scope>NUCLEOTIDE SEQUENCE [LARGE SCALE GENOMIC DNA]</scope>
    <source>
        <strain evidence="13 14">CT1112</strain>
    </source>
</reference>
<dbReference type="PROSITE" id="PS00699">
    <property type="entry name" value="NITROGENASE_1_1"/>
    <property type="match status" value="1"/>
</dbReference>
<evidence type="ECO:0000313" key="13">
    <source>
        <dbReference type="EMBL" id="EMS71385.1"/>
    </source>
</evidence>
<dbReference type="GO" id="GO:0005524">
    <property type="term" value="F:ATP binding"/>
    <property type="evidence" value="ECO:0007669"/>
    <property type="project" value="UniProtKB-KW"/>
</dbReference>
<dbReference type="PATRIC" id="fig|1195236.3.peg.3025"/>
<dbReference type="InterPro" id="IPR010143">
    <property type="entry name" value="Nase_comp1_asu"/>
</dbReference>
<dbReference type="eggNOG" id="COG2710">
    <property type="taxonomic scope" value="Bacteria"/>
</dbReference>
<dbReference type="GO" id="GO:0046872">
    <property type="term" value="F:metal ion binding"/>
    <property type="evidence" value="ECO:0007669"/>
    <property type="project" value="UniProtKB-KW"/>
</dbReference>
<name>S0FHW7_RUMCE</name>